<dbReference type="InterPro" id="IPR029045">
    <property type="entry name" value="ClpP/crotonase-like_dom_sf"/>
</dbReference>
<dbReference type="PANTHER" id="PTHR32060:SF30">
    <property type="entry name" value="CARBOXY-TERMINAL PROCESSING PROTEASE CTPA"/>
    <property type="match status" value="1"/>
</dbReference>
<organism evidence="4 5">
    <name type="scientific">Melittangium boletus DSM 14713</name>
    <dbReference type="NCBI Taxonomy" id="1294270"/>
    <lineage>
        <taxon>Bacteria</taxon>
        <taxon>Pseudomonadati</taxon>
        <taxon>Myxococcota</taxon>
        <taxon>Myxococcia</taxon>
        <taxon>Myxococcales</taxon>
        <taxon>Cystobacterineae</taxon>
        <taxon>Archangiaceae</taxon>
        <taxon>Melittangium</taxon>
    </lineage>
</organism>
<feature type="signal peptide" evidence="2">
    <location>
        <begin position="1"/>
        <end position="22"/>
    </location>
</feature>
<dbReference type="SUPFAM" id="SSF52096">
    <property type="entry name" value="ClpP/crotonase"/>
    <property type="match status" value="2"/>
</dbReference>
<dbReference type="GO" id="GO:0006508">
    <property type="term" value="P:proteolysis"/>
    <property type="evidence" value="ECO:0007669"/>
    <property type="project" value="InterPro"/>
</dbReference>
<keyword evidence="2" id="KW-0732">Signal</keyword>
<protein>
    <recommendedName>
        <fullName evidence="3">Tail specific protease domain-containing protein</fullName>
    </recommendedName>
</protein>
<accession>A0A250IKJ4</accession>
<dbReference type="RefSeq" id="WP_095980490.1">
    <property type="nucleotide sequence ID" value="NZ_CP022163.1"/>
</dbReference>
<dbReference type="Pfam" id="PF03572">
    <property type="entry name" value="Peptidase_S41"/>
    <property type="match status" value="1"/>
</dbReference>
<dbReference type="GO" id="GO:0004175">
    <property type="term" value="F:endopeptidase activity"/>
    <property type="evidence" value="ECO:0007669"/>
    <property type="project" value="TreeGrafter"/>
</dbReference>
<dbReference type="Proteomes" id="UP000217289">
    <property type="component" value="Chromosome"/>
</dbReference>
<dbReference type="Gene3D" id="3.90.226.10">
    <property type="entry name" value="2-enoyl-CoA Hydratase, Chain A, domain 1"/>
    <property type="match status" value="1"/>
</dbReference>
<dbReference type="GO" id="GO:0008236">
    <property type="term" value="F:serine-type peptidase activity"/>
    <property type="evidence" value="ECO:0007669"/>
    <property type="project" value="InterPro"/>
</dbReference>
<dbReference type="AlphaFoldDB" id="A0A250IKJ4"/>
<feature type="region of interest" description="Disordered" evidence="1">
    <location>
        <begin position="101"/>
        <end position="122"/>
    </location>
</feature>
<evidence type="ECO:0000256" key="1">
    <source>
        <dbReference type="SAM" id="MobiDB-lite"/>
    </source>
</evidence>
<feature type="compositionally biased region" description="Polar residues" evidence="1">
    <location>
        <begin position="109"/>
        <end position="118"/>
    </location>
</feature>
<dbReference type="GO" id="GO:0030288">
    <property type="term" value="C:outer membrane-bounded periplasmic space"/>
    <property type="evidence" value="ECO:0007669"/>
    <property type="project" value="TreeGrafter"/>
</dbReference>
<sequence length="744" mass="81006">MSRTLLPRFLLTLGLVAWTASAAPPTAAPALPSSEERLAHLARLWGQVKYRHPALAYKDIDWDAALVAAIPQVEAAGDAAAYAQAVQEMLEALKDPATRVLRPDETPEGTASSAQSPARASDRWPAKEVLLLDLSAPQPETLRADLAKAKAILLDLRARGLDAQAPEVMWRALGDVLPLLLTQSLQVPGERTVFHSGYRAHTLPPNGRFNSSLLTTSGEVIAPRGQGKPRPVIFLLDDQSPVDARVLTMKAQGLAQIITEGRLDDGASAEKTRVELGAGLVATVRLSELGVPLRADAVLPRRARSEGKDETLQKALELARKPVRKVKSREVELPPGRWRADAAYPEMTYPGREYRLLALFRLWNVVELFYPYKHLMDSDWDGALRTFLPRFAQAKDAAQYALAVAEMSALLRDGHVTLHGHPELEKRGIAGGFAPFEVMELDGKPVVVRVGDAAAAPGIKKGQVLETLDGQPLAQRMEALKPYVTASHAAALRYRLWARALSGPDGSQATVGVRDTDGQLKQVRFTRSLRPAPPSGDPWRLSQDNVGYVDLTRLMPAEVAPLFEKMKSTRALVLDMRGYPNGTLWALTPYLTTRKVRYGAVFERNVVSAGESTGRYKFHEELPQANVPLYRGRTVMLIDERTISQAELTGLFLEAANGTTFIGTPSAGANGDVTNLVLPGGIALLFSGEDVRHADGRQLQRVGLKPQVYARPTLAGIRSGKDEVLEQALEFLRGQGNSAVGPPR</sequence>
<evidence type="ECO:0000256" key="2">
    <source>
        <dbReference type="SAM" id="SignalP"/>
    </source>
</evidence>
<gene>
    <name evidence="4" type="ORF">MEBOL_005762</name>
</gene>
<feature type="domain" description="Tail specific protease" evidence="3">
    <location>
        <begin position="545"/>
        <end position="708"/>
    </location>
</feature>
<keyword evidence="5" id="KW-1185">Reference proteome</keyword>
<evidence type="ECO:0000259" key="3">
    <source>
        <dbReference type="Pfam" id="PF03572"/>
    </source>
</evidence>
<dbReference type="PANTHER" id="PTHR32060">
    <property type="entry name" value="TAIL-SPECIFIC PROTEASE"/>
    <property type="match status" value="1"/>
</dbReference>
<dbReference type="OrthoDB" id="8365150at2"/>
<feature type="chain" id="PRO_5012468012" description="Tail specific protease domain-containing protein" evidence="2">
    <location>
        <begin position="23"/>
        <end position="744"/>
    </location>
</feature>
<evidence type="ECO:0000313" key="4">
    <source>
        <dbReference type="EMBL" id="ATB32285.1"/>
    </source>
</evidence>
<dbReference type="EMBL" id="CP022163">
    <property type="protein sequence ID" value="ATB32285.1"/>
    <property type="molecule type" value="Genomic_DNA"/>
</dbReference>
<name>A0A250IKJ4_9BACT</name>
<dbReference type="KEGG" id="mbd:MEBOL_005762"/>
<reference evidence="4 5" key="1">
    <citation type="submission" date="2017-06" db="EMBL/GenBank/DDBJ databases">
        <authorList>
            <person name="Kim H.J."/>
            <person name="Triplett B.A."/>
        </authorList>
    </citation>
    <scope>NUCLEOTIDE SEQUENCE [LARGE SCALE GENOMIC DNA]</scope>
    <source>
        <strain evidence="4 5">DSM 14713</strain>
    </source>
</reference>
<dbReference type="GO" id="GO:0007165">
    <property type="term" value="P:signal transduction"/>
    <property type="evidence" value="ECO:0007669"/>
    <property type="project" value="TreeGrafter"/>
</dbReference>
<evidence type="ECO:0000313" key="5">
    <source>
        <dbReference type="Proteomes" id="UP000217289"/>
    </source>
</evidence>
<dbReference type="InterPro" id="IPR005151">
    <property type="entry name" value="Tail-specific_protease"/>
</dbReference>
<proteinExistence type="predicted"/>
<dbReference type="Gene3D" id="3.30.750.44">
    <property type="match status" value="2"/>
</dbReference>